<dbReference type="InterPro" id="IPR000432">
    <property type="entry name" value="DNA_mismatch_repair_MutS_C"/>
</dbReference>
<evidence type="ECO:0000313" key="6">
    <source>
        <dbReference type="EMBL" id="MBC3215400.1"/>
    </source>
</evidence>
<proteinExistence type="predicted"/>
<gene>
    <name evidence="6" type="ORF">H8J20_25030</name>
</gene>
<keyword evidence="2" id="KW-0067">ATP-binding</keyword>
<dbReference type="Proteomes" id="UP000659084">
    <property type="component" value="Unassembled WGS sequence"/>
</dbReference>
<dbReference type="PANTHER" id="PTHR11361">
    <property type="entry name" value="DNA MISMATCH REPAIR PROTEIN MUTS FAMILY MEMBER"/>
    <property type="match status" value="1"/>
</dbReference>
<feature type="transmembrane region" description="Helical" evidence="4">
    <location>
        <begin position="223"/>
        <end position="239"/>
    </location>
</feature>
<evidence type="ECO:0000256" key="3">
    <source>
        <dbReference type="ARBA" id="ARBA00023125"/>
    </source>
</evidence>
<protein>
    <recommendedName>
        <fullName evidence="5">DNA mismatch repair proteins mutS family domain-containing protein</fullName>
    </recommendedName>
</protein>
<dbReference type="SUPFAM" id="SSF52540">
    <property type="entry name" value="P-loop containing nucleoside triphosphate hydrolases"/>
    <property type="match status" value="1"/>
</dbReference>
<dbReference type="InterPro" id="IPR045076">
    <property type="entry name" value="MutS"/>
</dbReference>
<feature type="transmembrane region" description="Helical" evidence="4">
    <location>
        <begin position="62"/>
        <end position="81"/>
    </location>
</feature>
<evidence type="ECO:0000256" key="2">
    <source>
        <dbReference type="ARBA" id="ARBA00022840"/>
    </source>
</evidence>
<dbReference type="GO" id="GO:0030983">
    <property type="term" value="F:mismatched DNA binding"/>
    <property type="evidence" value="ECO:0007669"/>
    <property type="project" value="InterPro"/>
</dbReference>
<feature type="transmembrane region" description="Helical" evidence="4">
    <location>
        <begin position="39"/>
        <end position="56"/>
    </location>
</feature>
<evidence type="ECO:0000256" key="1">
    <source>
        <dbReference type="ARBA" id="ARBA00022741"/>
    </source>
</evidence>
<comment type="caution">
    <text evidence="6">The sequence shown here is derived from an EMBL/GenBank/DDBJ whole genome shotgun (WGS) entry which is preliminary data.</text>
</comment>
<dbReference type="PANTHER" id="PTHR11361:SF99">
    <property type="entry name" value="DNA MISMATCH REPAIR PROTEIN"/>
    <property type="match status" value="1"/>
</dbReference>
<sequence length="609" mass="68600">MKGMTTRPDNPAEGLCQERIDAFTDDSQRLRRRQRYVELGRLLVALVLLAPISGLWSDPKQGFWWGLLGVGAGIFVALVIWHRRLAAQLQHCLTLVTLNQESLARVRRDFSVLLPCPANLADSFSEQGRDLNLYGHASLGQLLFNLSTSLGDKRLAEWLSRGSPMLEQHQQAVRELAPQLDLRQRLYAYARDQQNMAGHRLEQFRAWATDTSEPLVTPIKQRVGWLLNVIFIICLLLVVSKLVALWILALPLLLNLVFLGFNAQRFRHCFEQADLQSEALNSLSRIVELIGSDEFQSQPLQQIRESLLQSPQRPGAALRQLSAIVHHSRLRFNPVPYMFLQLCLLWDFHVAFKLQQWRSQFAVHVADWLEAISHFEAISALANLSFENPTWGFPVCSKEPGMSARQAVHPLLPPGIAVANDIVLAPAQVTIITGSNMSGKTTYMRTLGLNLKLAMAGGPVACAEMRFPPCELYTAISSRDSLEQGISYFMSEVVQIKHVLEGVEQSHLQPVFLLDELLKGTNERERNLAIVALLKKLCTQRAMGLMTTHNVALATHPELQSLCKTIYFEEDIDEQLPEKVVFNYRLKEGVSTQTNALKLLRILGVELDD</sequence>
<name>A0AAW3WYC9_SERFO</name>
<keyword evidence="1" id="KW-0547">Nucleotide-binding</keyword>
<evidence type="ECO:0000313" key="7">
    <source>
        <dbReference type="Proteomes" id="UP000659084"/>
    </source>
</evidence>
<reference evidence="6" key="1">
    <citation type="submission" date="2020-08" db="EMBL/GenBank/DDBJ databases">
        <title>Food and environmental bacterial isolates.</title>
        <authorList>
            <person name="Richter L."/>
            <person name="Du Plessis E.M."/>
            <person name="Duvenage S."/>
            <person name="Allam M."/>
            <person name="Korsten L."/>
        </authorList>
    </citation>
    <scope>NUCLEOTIDE SEQUENCE</scope>
    <source>
        <strain evidence="6">UPMP2127</strain>
    </source>
</reference>
<dbReference type="EMBL" id="JACNYO010000042">
    <property type="protein sequence ID" value="MBC3215400.1"/>
    <property type="molecule type" value="Genomic_DNA"/>
</dbReference>
<dbReference type="AlphaFoldDB" id="A0AAW3WYC9"/>
<dbReference type="Gene3D" id="3.40.50.300">
    <property type="entry name" value="P-loop containing nucleotide triphosphate hydrolases"/>
    <property type="match status" value="1"/>
</dbReference>
<organism evidence="6 7">
    <name type="scientific">Serratia fonticola</name>
    <dbReference type="NCBI Taxonomy" id="47917"/>
    <lineage>
        <taxon>Bacteria</taxon>
        <taxon>Pseudomonadati</taxon>
        <taxon>Pseudomonadota</taxon>
        <taxon>Gammaproteobacteria</taxon>
        <taxon>Enterobacterales</taxon>
        <taxon>Yersiniaceae</taxon>
        <taxon>Serratia</taxon>
    </lineage>
</organism>
<keyword evidence="4" id="KW-1133">Transmembrane helix</keyword>
<dbReference type="SMART" id="SM00534">
    <property type="entry name" value="MUTSac"/>
    <property type="match status" value="1"/>
</dbReference>
<dbReference type="GO" id="GO:0006298">
    <property type="term" value="P:mismatch repair"/>
    <property type="evidence" value="ECO:0007669"/>
    <property type="project" value="InterPro"/>
</dbReference>
<evidence type="ECO:0000256" key="4">
    <source>
        <dbReference type="SAM" id="Phobius"/>
    </source>
</evidence>
<accession>A0AAW3WYC9</accession>
<dbReference type="GO" id="GO:0005524">
    <property type="term" value="F:ATP binding"/>
    <property type="evidence" value="ECO:0007669"/>
    <property type="project" value="UniProtKB-KW"/>
</dbReference>
<dbReference type="Pfam" id="PF00488">
    <property type="entry name" value="MutS_V"/>
    <property type="match status" value="1"/>
</dbReference>
<dbReference type="RefSeq" id="WP_179253845.1">
    <property type="nucleotide sequence ID" value="NZ_JACBIV010000034.1"/>
</dbReference>
<dbReference type="GO" id="GO:0005829">
    <property type="term" value="C:cytosol"/>
    <property type="evidence" value="ECO:0007669"/>
    <property type="project" value="TreeGrafter"/>
</dbReference>
<feature type="domain" description="DNA mismatch repair proteins mutS family" evidence="5">
    <location>
        <begin position="427"/>
        <end position="609"/>
    </location>
</feature>
<evidence type="ECO:0000259" key="5">
    <source>
        <dbReference type="SMART" id="SM00534"/>
    </source>
</evidence>
<keyword evidence="3" id="KW-0238">DNA-binding</keyword>
<keyword evidence="4" id="KW-0472">Membrane</keyword>
<dbReference type="InterPro" id="IPR027417">
    <property type="entry name" value="P-loop_NTPase"/>
</dbReference>
<dbReference type="GO" id="GO:0140664">
    <property type="term" value="F:ATP-dependent DNA damage sensor activity"/>
    <property type="evidence" value="ECO:0007669"/>
    <property type="project" value="InterPro"/>
</dbReference>
<keyword evidence="4" id="KW-0812">Transmembrane</keyword>